<reference evidence="1 2" key="1">
    <citation type="submission" date="2019-03" db="EMBL/GenBank/DDBJ databases">
        <title>Genomic Encyclopedia of Type Strains, Phase IV (KMG-IV): sequencing the most valuable type-strain genomes for metagenomic binning, comparative biology and taxonomic classification.</title>
        <authorList>
            <person name="Goeker M."/>
        </authorList>
    </citation>
    <scope>NUCLEOTIDE SEQUENCE [LARGE SCALE GENOMIC DNA]</scope>
    <source>
        <strain evidence="1 2">DSM 26377</strain>
    </source>
</reference>
<dbReference type="GO" id="GO:0043683">
    <property type="term" value="P:type IV pilus assembly"/>
    <property type="evidence" value="ECO:0007669"/>
    <property type="project" value="InterPro"/>
</dbReference>
<comment type="caution">
    <text evidence="1">The sequence shown here is derived from an EMBL/GenBank/DDBJ whole genome shotgun (WGS) entry which is preliminary data.</text>
</comment>
<dbReference type="InterPro" id="IPR031982">
    <property type="entry name" value="PilE-like"/>
</dbReference>
<dbReference type="EMBL" id="SOBT01000008">
    <property type="protein sequence ID" value="TDU32075.1"/>
    <property type="molecule type" value="Genomic_DNA"/>
</dbReference>
<dbReference type="InterPro" id="IPR045584">
    <property type="entry name" value="Pilin-like"/>
</dbReference>
<dbReference type="Proteomes" id="UP000295341">
    <property type="component" value="Unassembled WGS sequence"/>
</dbReference>
<proteinExistence type="predicted"/>
<evidence type="ECO:0000313" key="2">
    <source>
        <dbReference type="Proteomes" id="UP000295341"/>
    </source>
</evidence>
<dbReference type="SUPFAM" id="SSF54523">
    <property type="entry name" value="Pili subunits"/>
    <property type="match status" value="1"/>
</dbReference>
<evidence type="ECO:0000313" key="1">
    <source>
        <dbReference type="EMBL" id="TDU32075.1"/>
    </source>
</evidence>
<organism evidence="1 2">
    <name type="scientific">Panacagrimonas perspica</name>
    <dbReference type="NCBI Taxonomy" id="381431"/>
    <lineage>
        <taxon>Bacteria</taxon>
        <taxon>Pseudomonadati</taxon>
        <taxon>Pseudomonadota</taxon>
        <taxon>Gammaproteobacteria</taxon>
        <taxon>Nevskiales</taxon>
        <taxon>Nevskiaceae</taxon>
        <taxon>Panacagrimonas</taxon>
    </lineage>
</organism>
<dbReference type="Gene3D" id="3.30.700.10">
    <property type="entry name" value="Glycoprotein, Type 4 Pilin"/>
    <property type="match status" value="1"/>
</dbReference>
<keyword evidence="2" id="KW-1185">Reference proteome</keyword>
<gene>
    <name evidence="1" type="ORF">DFR24_1463</name>
</gene>
<dbReference type="OrthoDB" id="5296638at2"/>
<protein>
    <submittedName>
        <fullName evidence="1">Type IV pilus assembly protein PilE</fullName>
    </submittedName>
</protein>
<name>A0A4R7PD42_9GAMM</name>
<accession>A0A4R7PD42</accession>
<sequence length="147" mass="15334">MITVAVVAILATIAVPSYRVYVERANRTVAKTAMVDVVSRQNSYYVDRKRFATTLTKLGLGADTLYLGREGTLSASNGDGSIYEVKLAGNANNTACPATGSATASGFTIVAKPIRAQVSDTRCATLCLSSSGIKSASGTDAGNCWTR</sequence>
<dbReference type="Pfam" id="PF16732">
    <property type="entry name" value="ComP_DUS"/>
    <property type="match status" value="1"/>
</dbReference>
<dbReference type="AlphaFoldDB" id="A0A4R7PD42"/>